<dbReference type="SUPFAM" id="SSF52540">
    <property type="entry name" value="P-loop containing nucleoside triphosphate hydrolases"/>
    <property type="match status" value="1"/>
</dbReference>
<organism evidence="3 4">
    <name type="scientific">Anaeromicropila herbilytica</name>
    <dbReference type="NCBI Taxonomy" id="2785025"/>
    <lineage>
        <taxon>Bacteria</taxon>
        <taxon>Bacillati</taxon>
        <taxon>Bacillota</taxon>
        <taxon>Clostridia</taxon>
        <taxon>Lachnospirales</taxon>
        <taxon>Lachnospiraceae</taxon>
        <taxon>Anaeromicropila</taxon>
    </lineage>
</organism>
<feature type="domain" description="DUF3696" evidence="1">
    <location>
        <begin position="318"/>
        <end position="364"/>
    </location>
</feature>
<reference evidence="3 4" key="1">
    <citation type="submission" date="2020-11" db="EMBL/GenBank/DDBJ databases">
        <title>Draft genome sequencing of a Lachnospiraceae strain isolated from anoxic soil subjected to BSD treatment.</title>
        <authorList>
            <person name="Uek A."/>
            <person name="Tonouchi A."/>
        </authorList>
    </citation>
    <scope>NUCLEOTIDE SEQUENCE [LARGE SCALE GENOMIC DNA]</scope>
    <source>
        <strain evidence="3 4">TB5</strain>
    </source>
</reference>
<evidence type="ECO:0000313" key="4">
    <source>
        <dbReference type="Proteomes" id="UP000595897"/>
    </source>
</evidence>
<dbReference type="PANTHER" id="PTHR43581">
    <property type="entry name" value="ATP/GTP PHOSPHATASE"/>
    <property type="match status" value="1"/>
</dbReference>
<dbReference type="AlphaFoldDB" id="A0A7R7IEE0"/>
<dbReference type="KEGG" id="ahb:bsdtb5_39080"/>
<dbReference type="PIRSF" id="PIRSF034888">
    <property type="entry name" value="P-loop_UCP034888"/>
    <property type="match status" value="1"/>
</dbReference>
<dbReference type="EMBL" id="AP024169">
    <property type="protein sequence ID" value="BCN32613.1"/>
    <property type="molecule type" value="Genomic_DNA"/>
</dbReference>
<dbReference type="InterPro" id="IPR014592">
    <property type="entry name" value="P-loop_UCP034888"/>
</dbReference>
<protein>
    <recommendedName>
        <fullName evidence="5">DUF3696 domain-containing protein</fullName>
    </recommendedName>
</protein>
<accession>A0A7R7IEE0</accession>
<dbReference type="Gene3D" id="3.40.50.300">
    <property type="entry name" value="P-loop containing nucleotide triphosphate hydrolases"/>
    <property type="match status" value="1"/>
</dbReference>
<dbReference type="InterPro" id="IPR027417">
    <property type="entry name" value="P-loop_NTPase"/>
</dbReference>
<gene>
    <name evidence="3" type="ORF">bsdtb5_39080</name>
</gene>
<dbReference type="InterPro" id="IPR022532">
    <property type="entry name" value="DUF3696"/>
</dbReference>
<evidence type="ECO:0000259" key="1">
    <source>
        <dbReference type="Pfam" id="PF12476"/>
    </source>
</evidence>
<dbReference type="GO" id="GO:0016887">
    <property type="term" value="F:ATP hydrolysis activity"/>
    <property type="evidence" value="ECO:0007669"/>
    <property type="project" value="InterPro"/>
</dbReference>
<dbReference type="RefSeq" id="WP_271713646.1">
    <property type="nucleotide sequence ID" value="NZ_AP024169.1"/>
</dbReference>
<dbReference type="PANTHER" id="PTHR43581:SF2">
    <property type="entry name" value="EXCINUCLEASE ATPASE SUBUNIT"/>
    <property type="match status" value="1"/>
</dbReference>
<dbReference type="InterPro" id="IPR003959">
    <property type="entry name" value="ATPase_AAA_core"/>
</dbReference>
<dbReference type="Pfam" id="PF12476">
    <property type="entry name" value="DUF3696"/>
    <property type="match status" value="1"/>
</dbReference>
<evidence type="ECO:0000259" key="2">
    <source>
        <dbReference type="Pfam" id="PF13304"/>
    </source>
</evidence>
<evidence type="ECO:0000313" key="3">
    <source>
        <dbReference type="EMBL" id="BCN32613.1"/>
    </source>
</evidence>
<dbReference type="InterPro" id="IPR051396">
    <property type="entry name" value="Bact_Antivir_Def_Nuclease"/>
</dbReference>
<dbReference type="GO" id="GO:0005524">
    <property type="term" value="F:ATP binding"/>
    <property type="evidence" value="ECO:0007669"/>
    <property type="project" value="InterPro"/>
</dbReference>
<name>A0A7R7IEE0_9FIRM</name>
<sequence>MIQTLALKNFKCFEDFELSLSNLNILSGINGMGKSTIIQSLLLLRQSSENNTLDRGLLLNSTLTNIGIGQDLMYKASKTDEISISLSNLENNYSWTYQYDELSEYLKIKNTNIKDFSSINTNINLFENTFDYISAERIGPRRSYGRSYYDVYTNNIVGSKGELAVHYLLEMGRSLHIASNLKHPSEKSDILELQVNAWLSEISPGLKIHLEDFKSANLVGLNYSTSIGELNYDINACNMGFGVSFILPIVIALLKSSNDTLLIIENPEAHIHPKGQRIIGELIAKAASNGVQIILETHSDHILNGVRLAVKNKLIASELVKLNFFYLSQNGVHSNTTPQILFDGSLSSWPEGFFDEWDNAINELF</sequence>
<evidence type="ECO:0008006" key="5">
    <source>
        <dbReference type="Google" id="ProtNLM"/>
    </source>
</evidence>
<dbReference type="Pfam" id="PF13304">
    <property type="entry name" value="AAA_21"/>
    <property type="match status" value="1"/>
</dbReference>
<proteinExistence type="predicted"/>
<keyword evidence="4" id="KW-1185">Reference proteome</keyword>
<dbReference type="Proteomes" id="UP000595897">
    <property type="component" value="Chromosome"/>
</dbReference>
<feature type="domain" description="ATPase AAA-type core" evidence="2">
    <location>
        <begin position="23"/>
        <end position="304"/>
    </location>
</feature>